<dbReference type="EMBL" id="CAKXAJ010008442">
    <property type="protein sequence ID" value="CAH2210849.1"/>
    <property type="molecule type" value="Genomic_DNA"/>
</dbReference>
<comment type="caution">
    <text evidence="1">The sequence shown here is derived from an EMBL/GenBank/DDBJ whole genome shotgun (WGS) entry which is preliminary data.</text>
</comment>
<keyword evidence="2" id="KW-1185">Reference proteome</keyword>
<evidence type="ECO:0000313" key="2">
    <source>
        <dbReference type="Proteomes" id="UP000838756"/>
    </source>
</evidence>
<accession>A0A8S4QLB0</accession>
<sequence>TKSRATVSLIKSSVSPRCLRCVDLVADIYIKLMSNTSSACYKVF</sequence>
<gene>
    <name evidence="1" type="primary">jg22784</name>
    <name evidence="1" type="ORF">PAEG_LOCUS2707</name>
</gene>
<organism evidence="1 2">
    <name type="scientific">Pararge aegeria aegeria</name>
    <dbReference type="NCBI Taxonomy" id="348720"/>
    <lineage>
        <taxon>Eukaryota</taxon>
        <taxon>Metazoa</taxon>
        <taxon>Ecdysozoa</taxon>
        <taxon>Arthropoda</taxon>
        <taxon>Hexapoda</taxon>
        <taxon>Insecta</taxon>
        <taxon>Pterygota</taxon>
        <taxon>Neoptera</taxon>
        <taxon>Endopterygota</taxon>
        <taxon>Lepidoptera</taxon>
        <taxon>Glossata</taxon>
        <taxon>Ditrysia</taxon>
        <taxon>Papilionoidea</taxon>
        <taxon>Nymphalidae</taxon>
        <taxon>Satyrinae</taxon>
        <taxon>Satyrini</taxon>
        <taxon>Parargina</taxon>
        <taxon>Pararge</taxon>
    </lineage>
</organism>
<dbReference type="AlphaFoldDB" id="A0A8S4QLB0"/>
<protein>
    <submittedName>
        <fullName evidence="1">Jg22784 protein</fullName>
    </submittedName>
</protein>
<feature type="non-terminal residue" evidence="1">
    <location>
        <position position="1"/>
    </location>
</feature>
<name>A0A8S4QLB0_9NEOP</name>
<proteinExistence type="predicted"/>
<reference evidence="1" key="1">
    <citation type="submission" date="2022-03" db="EMBL/GenBank/DDBJ databases">
        <authorList>
            <person name="Lindestad O."/>
        </authorList>
    </citation>
    <scope>NUCLEOTIDE SEQUENCE</scope>
</reference>
<evidence type="ECO:0000313" key="1">
    <source>
        <dbReference type="EMBL" id="CAH2210849.1"/>
    </source>
</evidence>
<dbReference type="Proteomes" id="UP000838756">
    <property type="component" value="Unassembled WGS sequence"/>
</dbReference>